<dbReference type="AlphaFoldDB" id="A0A9K3PPE5"/>
<dbReference type="InterPro" id="IPR000086">
    <property type="entry name" value="NUDIX_hydrolase_dom"/>
</dbReference>
<dbReference type="Proteomes" id="UP000693970">
    <property type="component" value="Unassembled WGS sequence"/>
</dbReference>
<dbReference type="Pfam" id="PF00293">
    <property type="entry name" value="NUDIX"/>
    <property type="match status" value="1"/>
</dbReference>
<reference evidence="2" key="1">
    <citation type="journal article" date="2021" name="Sci. Rep.">
        <title>Diploid genomic architecture of Nitzschia inconspicua, an elite biomass production diatom.</title>
        <authorList>
            <person name="Oliver A."/>
            <person name="Podell S."/>
            <person name="Pinowska A."/>
            <person name="Traller J.C."/>
            <person name="Smith S.R."/>
            <person name="McClure R."/>
            <person name="Beliaev A."/>
            <person name="Bohutskyi P."/>
            <person name="Hill E.A."/>
            <person name="Rabines A."/>
            <person name="Zheng H."/>
            <person name="Allen L.Z."/>
            <person name="Kuo A."/>
            <person name="Grigoriev I.V."/>
            <person name="Allen A.E."/>
            <person name="Hazlebeck D."/>
            <person name="Allen E.E."/>
        </authorList>
    </citation>
    <scope>NUCLEOTIDE SEQUENCE</scope>
    <source>
        <strain evidence="2">Hildebrandi</strain>
    </source>
</reference>
<dbReference type="EMBL" id="JAGRRH010000016">
    <property type="protein sequence ID" value="KAG7355240.1"/>
    <property type="molecule type" value="Genomic_DNA"/>
</dbReference>
<dbReference type="GO" id="GO:0009240">
    <property type="term" value="P:isopentenyl diphosphate biosynthetic process"/>
    <property type="evidence" value="ECO:0007669"/>
    <property type="project" value="TreeGrafter"/>
</dbReference>
<dbReference type="PROSITE" id="PS51257">
    <property type="entry name" value="PROKAR_LIPOPROTEIN"/>
    <property type="match status" value="1"/>
</dbReference>
<dbReference type="InterPro" id="IPR011876">
    <property type="entry name" value="IsopentenylPP_isomerase_typ1"/>
</dbReference>
<name>A0A9K3PPE5_9STRA</name>
<dbReference type="GO" id="GO:0005737">
    <property type="term" value="C:cytoplasm"/>
    <property type="evidence" value="ECO:0007669"/>
    <property type="project" value="TreeGrafter"/>
</dbReference>
<dbReference type="GO" id="GO:0004452">
    <property type="term" value="F:isopentenyl-diphosphate delta-isomerase activity"/>
    <property type="evidence" value="ECO:0007669"/>
    <property type="project" value="InterPro"/>
</dbReference>
<keyword evidence="3" id="KW-1185">Reference proteome</keyword>
<accession>A0A9K3PPE5</accession>
<dbReference type="PROSITE" id="PS51462">
    <property type="entry name" value="NUDIX"/>
    <property type="match status" value="1"/>
</dbReference>
<feature type="domain" description="Nudix hydrolase" evidence="1">
    <location>
        <begin position="177"/>
        <end position="341"/>
    </location>
</feature>
<dbReference type="PANTHER" id="PTHR10885:SF0">
    <property type="entry name" value="ISOPENTENYL-DIPHOSPHATE DELTA-ISOMERASE"/>
    <property type="match status" value="1"/>
</dbReference>
<comment type="caution">
    <text evidence="2">The sequence shown here is derived from an EMBL/GenBank/DDBJ whole genome shotgun (WGS) entry which is preliminary data.</text>
</comment>
<organism evidence="2 3">
    <name type="scientific">Nitzschia inconspicua</name>
    <dbReference type="NCBI Taxonomy" id="303405"/>
    <lineage>
        <taxon>Eukaryota</taxon>
        <taxon>Sar</taxon>
        <taxon>Stramenopiles</taxon>
        <taxon>Ochrophyta</taxon>
        <taxon>Bacillariophyta</taxon>
        <taxon>Bacillariophyceae</taxon>
        <taxon>Bacillariophycidae</taxon>
        <taxon>Bacillariales</taxon>
        <taxon>Bacillariaceae</taxon>
        <taxon>Nitzschia</taxon>
    </lineage>
</organism>
<evidence type="ECO:0000259" key="1">
    <source>
        <dbReference type="PROSITE" id="PS51462"/>
    </source>
</evidence>
<evidence type="ECO:0000313" key="2">
    <source>
        <dbReference type="EMBL" id="KAG7355240.1"/>
    </source>
</evidence>
<reference evidence="2" key="2">
    <citation type="submission" date="2021-04" db="EMBL/GenBank/DDBJ databases">
        <authorList>
            <person name="Podell S."/>
        </authorList>
    </citation>
    <scope>NUCLEOTIDE SEQUENCE</scope>
    <source>
        <strain evidence="2">Hildebrandi</strain>
    </source>
</reference>
<dbReference type="CDD" id="cd02885">
    <property type="entry name" value="NUDIX_IPP_Isomerase"/>
    <property type="match status" value="1"/>
</dbReference>
<dbReference type="OrthoDB" id="510307at2759"/>
<proteinExistence type="predicted"/>
<dbReference type="NCBIfam" id="TIGR02150">
    <property type="entry name" value="IPP_isom_1"/>
    <property type="match status" value="1"/>
</dbReference>
<dbReference type="PANTHER" id="PTHR10885">
    <property type="entry name" value="ISOPENTENYL-DIPHOSPHATE DELTA-ISOMERASE"/>
    <property type="match status" value="1"/>
</dbReference>
<evidence type="ECO:0000313" key="3">
    <source>
        <dbReference type="Proteomes" id="UP000693970"/>
    </source>
</evidence>
<protein>
    <submittedName>
        <fullName evidence="2">Isopentenyl-diphosphate delta-isomerase</fullName>
    </submittedName>
</protein>
<gene>
    <name evidence="2" type="ORF">IV203_004596</name>
</gene>
<sequence length="415" mass="46970">MMTPRRLVSVTTAAGITAIYQKRLYHGIVCAVVSCLIPYDSYERPSLHVYGFSTHTTTRTRTTPFSNLGLSSRPVSSSGMFNGINNNSNQWHTSSRSFKYNTNLYPSAGIATRLFSSTSTSSSSFTAYGENMNQNDMMESDKLILVDENDNIVRADDSKVCSKKAGHTFDVHTPRGILHRAFSLFCFNQENQLLLTQRADSKITFPSVWTNTACSHPLQDMALDEVDDFSKVYPRLPGIKRAAVRKARHELGLDLRQHVEAMQFVSRFHYWAADVQTHGPDTPWGEHEVDYILFVKLPQEVLSSVSLNPEEVSNIRYVSIDELKDMMYHQPDLTWSPWFVGIMERGGFDWWDDLDATLKGTNTNTDIQFFDPLPDHVASYNLDTHTRTTGVLSVRSQSAAEKLASTEPKNWVRIT</sequence>